<comment type="caution">
    <text evidence="2">The sequence shown here is derived from an EMBL/GenBank/DDBJ whole genome shotgun (WGS) entry which is preliminary data.</text>
</comment>
<name>A0A9J5XPL7_SOLCO</name>
<reference evidence="2 3" key="1">
    <citation type="submission" date="2020-09" db="EMBL/GenBank/DDBJ databases">
        <title>De no assembly of potato wild relative species, Solanum commersonii.</title>
        <authorList>
            <person name="Cho K."/>
        </authorList>
    </citation>
    <scope>NUCLEOTIDE SEQUENCE [LARGE SCALE GENOMIC DNA]</scope>
    <source>
        <strain evidence="2">LZ3.2</strain>
        <tissue evidence="2">Leaf</tissue>
    </source>
</reference>
<dbReference type="Pfam" id="PF23310">
    <property type="entry name" value="TPR_27"/>
    <property type="match status" value="1"/>
</dbReference>
<gene>
    <name evidence="2" type="ORF">H5410_039562</name>
</gene>
<evidence type="ECO:0000313" key="3">
    <source>
        <dbReference type="Proteomes" id="UP000824120"/>
    </source>
</evidence>
<dbReference type="PANTHER" id="PTHR33784">
    <property type="entry name" value="OS05G0482100 PROTEIN"/>
    <property type="match status" value="1"/>
</dbReference>
<dbReference type="InterPro" id="IPR040338">
    <property type="entry name" value="At1g67623-like"/>
</dbReference>
<dbReference type="Proteomes" id="UP000824120">
    <property type="component" value="Chromosome 8"/>
</dbReference>
<proteinExistence type="predicted"/>
<dbReference type="AlphaFoldDB" id="A0A9J5XPL7"/>
<dbReference type="OrthoDB" id="1293639at2759"/>
<sequence length="133" mass="15095">MELCKECGNTEVLHRNGVVDFFKNDRLELAMELLKQPAKESHIGASYMIGIISIFLGGKSRREGSLVEILANIWVKNPLVLGERPAPCTIQHQRRFTKNAWPLDNDDEHVDFHCHACSCDLEIAYIVSILPKH</sequence>
<dbReference type="PANTHER" id="PTHR33784:SF10">
    <property type="entry name" value="F-BOX PROTEIN"/>
    <property type="match status" value="1"/>
</dbReference>
<dbReference type="InterPro" id="IPR057136">
    <property type="entry name" value="At2g35280_TPR_dom"/>
</dbReference>
<evidence type="ECO:0000313" key="2">
    <source>
        <dbReference type="EMBL" id="KAG5589048.1"/>
    </source>
</evidence>
<keyword evidence="3" id="KW-1185">Reference proteome</keyword>
<protein>
    <recommendedName>
        <fullName evidence="1">At2g35280-like TPR domain-containing protein</fullName>
    </recommendedName>
</protein>
<organism evidence="2 3">
    <name type="scientific">Solanum commersonii</name>
    <name type="common">Commerson's wild potato</name>
    <name type="synonym">Commerson's nightshade</name>
    <dbReference type="NCBI Taxonomy" id="4109"/>
    <lineage>
        <taxon>Eukaryota</taxon>
        <taxon>Viridiplantae</taxon>
        <taxon>Streptophyta</taxon>
        <taxon>Embryophyta</taxon>
        <taxon>Tracheophyta</taxon>
        <taxon>Spermatophyta</taxon>
        <taxon>Magnoliopsida</taxon>
        <taxon>eudicotyledons</taxon>
        <taxon>Gunneridae</taxon>
        <taxon>Pentapetalae</taxon>
        <taxon>asterids</taxon>
        <taxon>lamiids</taxon>
        <taxon>Solanales</taxon>
        <taxon>Solanaceae</taxon>
        <taxon>Solanoideae</taxon>
        <taxon>Solaneae</taxon>
        <taxon>Solanum</taxon>
    </lineage>
</organism>
<dbReference type="EMBL" id="JACXVP010000008">
    <property type="protein sequence ID" value="KAG5589048.1"/>
    <property type="molecule type" value="Genomic_DNA"/>
</dbReference>
<feature type="domain" description="At2g35280-like TPR" evidence="1">
    <location>
        <begin position="2"/>
        <end position="71"/>
    </location>
</feature>
<evidence type="ECO:0000259" key="1">
    <source>
        <dbReference type="Pfam" id="PF23310"/>
    </source>
</evidence>
<accession>A0A9J5XPL7</accession>